<name>A0A816RAZ4_9BILA</name>
<dbReference type="Pfam" id="PF26299">
    <property type="entry name" value="MurL_N"/>
    <property type="match status" value="1"/>
</dbReference>
<dbReference type="SUPFAM" id="SSF52402">
    <property type="entry name" value="Adenine nucleotide alpha hydrolases-like"/>
    <property type="match status" value="1"/>
</dbReference>
<accession>A0A816RAZ4</accession>
<evidence type="ECO:0000313" key="3">
    <source>
        <dbReference type="Proteomes" id="UP000663824"/>
    </source>
</evidence>
<dbReference type="EMBL" id="CAJNRE010008254">
    <property type="protein sequence ID" value="CAF2071692.1"/>
    <property type="molecule type" value="Genomic_DNA"/>
</dbReference>
<dbReference type="InterPro" id="IPR058740">
    <property type="entry name" value="MurL_N"/>
</dbReference>
<feature type="domain" description="MurL N-terminal" evidence="1">
    <location>
        <begin position="19"/>
        <end position="109"/>
    </location>
</feature>
<proteinExistence type="predicted"/>
<gene>
    <name evidence="2" type="ORF">MBJ925_LOCUS16833</name>
</gene>
<evidence type="ECO:0000313" key="2">
    <source>
        <dbReference type="EMBL" id="CAF2071692.1"/>
    </source>
</evidence>
<comment type="caution">
    <text evidence="2">The sequence shown here is derived from an EMBL/GenBank/DDBJ whole genome shotgun (WGS) entry which is preliminary data.</text>
</comment>
<evidence type="ECO:0000259" key="1">
    <source>
        <dbReference type="Pfam" id="PF26299"/>
    </source>
</evidence>
<sequence>MEIYTNREYLLHRQEYTFNDSVIVPIGGGKDSIVTLELLKKYLQRKIPMIINPPKATLETALMAGFSLVEIVEVQRTLDVKLIRLNEQGFLNGYTPFSAMLAFVTLFVSAGARKEIFGENLLDKVILKNGYDQLSGLQNSKPFECVGTFAEVNAALKLTLKQYPDECPHLMRDFEGTTVPQTSSISIEEDFIGEHFLTETFEHILKCRQSTYRTIRKFLPDRTVYIADRNENLINDKQLTNDRKVVLKLGQNYLEHLAQYDSIIKTLGISLKDHPNLAEDPRILLN</sequence>
<protein>
    <recommendedName>
        <fullName evidence="1">MurL N-terminal domain-containing protein</fullName>
    </recommendedName>
</protein>
<organism evidence="2 3">
    <name type="scientific">Rotaria magnacalcarata</name>
    <dbReference type="NCBI Taxonomy" id="392030"/>
    <lineage>
        <taxon>Eukaryota</taxon>
        <taxon>Metazoa</taxon>
        <taxon>Spiralia</taxon>
        <taxon>Gnathifera</taxon>
        <taxon>Rotifera</taxon>
        <taxon>Eurotatoria</taxon>
        <taxon>Bdelloidea</taxon>
        <taxon>Philodinida</taxon>
        <taxon>Philodinidae</taxon>
        <taxon>Rotaria</taxon>
    </lineage>
</organism>
<dbReference type="AlphaFoldDB" id="A0A816RAZ4"/>
<dbReference type="Proteomes" id="UP000663824">
    <property type="component" value="Unassembled WGS sequence"/>
</dbReference>
<reference evidence="2" key="1">
    <citation type="submission" date="2021-02" db="EMBL/GenBank/DDBJ databases">
        <authorList>
            <person name="Nowell W R."/>
        </authorList>
    </citation>
    <scope>NUCLEOTIDE SEQUENCE</scope>
</reference>